<dbReference type="Pfam" id="PF00145">
    <property type="entry name" value="DNA_methylase"/>
    <property type="match status" value="1"/>
</dbReference>
<dbReference type="PANTHER" id="PTHR10629">
    <property type="entry name" value="CYTOSINE-SPECIFIC METHYLTRANSFERASE"/>
    <property type="match status" value="1"/>
</dbReference>
<feature type="active site" evidence="7">
    <location>
        <position position="78"/>
    </location>
</feature>
<dbReference type="AlphaFoldDB" id="A0A5C4MM17"/>
<comment type="caution">
    <text evidence="8">The sequence shown here is derived from an EMBL/GenBank/DDBJ whole genome shotgun (WGS) entry which is preliminary data.</text>
</comment>
<dbReference type="SUPFAM" id="SSF53335">
    <property type="entry name" value="S-adenosyl-L-methionine-dependent methyltransferases"/>
    <property type="match status" value="1"/>
</dbReference>
<sequence>MSLQVLDMFCGAGGSSAGARMAGAVVRGGIDAWDVATRTYADNFADAKVQLRRMGPHSPPGRGFAEGEVDLLLASPECTNHSPAKGAAERCETSKGTSHYVLKFAAKLKPRYVVLENVVQLRNWHGYHPLLNGLAAQGYRCRPHVLDAADFGVPQTRRRLFVVCDRDREPGSLIDGTAERRNAEEIIRLDGRYPSKPLRSPGRAQATLERAERGISALGPGVPFLVVYYGSDGAGGWQRIDRPLRTLTTLDRFGLVTWEGSEPMLRMLQVDELRGAMGIPDGYVLARGTRRDKIKLLGNGVCPPVMHAVVESLQA</sequence>
<comment type="catalytic activity">
    <reaction evidence="6">
        <text>a 2'-deoxycytidine in DNA + S-adenosyl-L-methionine = a 5-methyl-2'-deoxycytidine in DNA + S-adenosyl-L-homocysteine + H(+)</text>
        <dbReference type="Rhea" id="RHEA:13681"/>
        <dbReference type="Rhea" id="RHEA-COMP:11369"/>
        <dbReference type="Rhea" id="RHEA-COMP:11370"/>
        <dbReference type="ChEBI" id="CHEBI:15378"/>
        <dbReference type="ChEBI" id="CHEBI:57856"/>
        <dbReference type="ChEBI" id="CHEBI:59789"/>
        <dbReference type="ChEBI" id="CHEBI:85452"/>
        <dbReference type="ChEBI" id="CHEBI:85454"/>
        <dbReference type="EC" id="2.1.1.37"/>
    </reaction>
</comment>
<dbReference type="GO" id="GO:0009307">
    <property type="term" value="P:DNA restriction-modification system"/>
    <property type="evidence" value="ECO:0007669"/>
    <property type="project" value="UniProtKB-KW"/>
</dbReference>
<organism evidence="8 9">
    <name type="scientific">Rubellimicrobium rubrum</name>
    <dbReference type="NCBI Taxonomy" id="2585369"/>
    <lineage>
        <taxon>Bacteria</taxon>
        <taxon>Pseudomonadati</taxon>
        <taxon>Pseudomonadota</taxon>
        <taxon>Alphaproteobacteria</taxon>
        <taxon>Rhodobacterales</taxon>
        <taxon>Roseobacteraceae</taxon>
        <taxon>Rubellimicrobium</taxon>
    </lineage>
</organism>
<evidence type="ECO:0000256" key="5">
    <source>
        <dbReference type="ARBA" id="ARBA00022747"/>
    </source>
</evidence>
<comment type="similarity">
    <text evidence="7">Belongs to the class I-like SAM-binding methyltransferase superfamily. C5-methyltransferase family.</text>
</comment>
<keyword evidence="2 7" id="KW-0489">Methyltransferase</keyword>
<gene>
    <name evidence="8" type="ORF">FHG66_20240</name>
</gene>
<dbReference type="InterPro" id="IPR029063">
    <property type="entry name" value="SAM-dependent_MTases_sf"/>
</dbReference>
<keyword evidence="3 7" id="KW-0808">Transferase</keyword>
<dbReference type="GO" id="GO:0003677">
    <property type="term" value="F:DNA binding"/>
    <property type="evidence" value="ECO:0007669"/>
    <property type="project" value="TreeGrafter"/>
</dbReference>
<name>A0A5C4MM17_9RHOB</name>
<dbReference type="Proteomes" id="UP000305887">
    <property type="component" value="Unassembled WGS sequence"/>
</dbReference>
<dbReference type="EMBL" id="VDFU01000049">
    <property type="protein sequence ID" value="TNC45238.1"/>
    <property type="molecule type" value="Genomic_DNA"/>
</dbReference>
<keyword evidence="9" id="KW-1185">Reference proteome</keyword>
<evidence type="ECO:0000256" key="3">
    <source>
        <dbReference type="ARBA" id="ARBA00022679"/>
    </source>
</evidence>
<evidence type="ECO:0000256" key="7">
    <source>
        <dbReference type="PROSITE-ProRule" id="PRU01016"/>
    </source>
</evidence>
<dbReference type="RefSeq" id="WP_139078959.1">
    <property type="nucleotide sequence ID" value="NZ_VDFU01000049.1"/>
</dbReference>
<evidence type="ECO:0000313" key="9">
    <source>
        <dbReference type="Proteomes" id="UP000305887"/>
    </source>
</evidence>
<evidence type="ECO:0000313" key="8">
    <source>
        <dbReference type="EMBL" id="TNC45238.1"/>
    </source>
</evidence>
<dbReference type="InterPro" id="IPR001525">
    <property type="entry name" value="C5_MeTfrase"/>
</dbReference>
<keyword evidence="5" id="KW-0680">Restriction system</keyword>
<dbReference type="GO" id="GO:0003886">
    <property type="term" value="F:DNA (cytosine-5-)-methyltransferase activity"/>
    <property type="evidence" value="ECO:0007669"/>
    <property type="project" value="UniProtKB-EC"/>
</dbReference>
<dbReference type="PROSITE" id="PS51679">
    <property type="entry name" value="SAM_MT_C5"/>
    <property type="match status" value="1"/>
</dbReference>
<proteinExistence type="inferred from homology"/>
<dbReference type="EC" id="2.1.1.37" evidence="1"/>
<keyword evidence="4 7" id="KW-0949">S-adenosyl-L-methionine</keyword>
<evidence type="ECO:0000256" key="1">
    <source>
        <dbReference type="ARBA" id="ARBA00011975"/>
    </source>
</evidence>
<dbReference type="GO" id="GO:0044027">
    <property type="term" value="P:negative regulation of gene expression via chromosomal CpG island methylation"/>
    <property type="evidence" value="ECO:0007669"/>
    <property type="project" value="TreeGrafter"/>
</dbReference>
<accession>A0A5C4MM17</accession>
<dbReference type="OrthoDB" id="9813719at2"/>
<dbReference type="Gene3D" id="3.40.50.150">
    <property type="entry name" value="Vaccinia Virus protein VP39"/>
    <property type="match status" value="1"/>
</dbReference>
<evidence type="ECO:0000256" key="6">
    <source>
        <dbReference type="ARBA" id="ARBA00047422"/>
    </source>
</evidence>
<dbReference type="PANTHER" id="PTHR10629:SF52">
    <property type="entry name" value="DNA (CYTOSINE-5)-METHYLTRANSFERASE 1"/>
    <property type="match status" value="1"/>
</dbReference>
<dbReference type="InterPro" id="IPR050390">
    <property type="entry name" value="C5-Methyltransferase"/>
</dbReference>
<evidence type="ECO:0000256" key="4">
    <source>
        <dbReference type="ARBA" id="ARBA00022691"/>
    </source>
</evidence>
<evidence type="ECO:0000256" key="2">
    <source>
        <dbReference type="ARBA" id="ARBA00022603"/>
    </source>
</evidence>
<dbReference type="PRINTS" id="PR00105">
    <property type="entry name" value="C5METTRFRASE"/>
</dbReference>
<reference evidence="8 9" key="1">
    <citation type="submission" date="2019-06" db="EMBL/GenBank/DDBJ databases">
        <title>YIM 131921 draft genome.</title>
        <authorList>
            <person name="Jiang L."/>
        </authorList>
    </citation>
    <scope>NUCLEOTIDE SEQUENCE [LARGE SCALE GENOMIC DNA]</scope>
    <source>
        <strain evidence="8 9">YIM 131921</strain>
    </source>
</reference>
<dbReference type="GO" id="GO:0032259">
    <property type="term" value="P:methylation"/>
    <property type="evidence" value="ECO:0007669"/>
    <property type="project" value="UniProtKB-KW"/>
</dbReference>
<protein>
    <recommendedName>
        <fullName evidence="1">DNA (cytosine-5-)-methyltransferase</fullName>
        <ecNumber evidence="1">2.1.1.37</ecNumber>
    </recommendedName>
</protein>